<dbReference type="Pfam" id="PF02361">
    <property type="entry name" value="CbiQ"/>
    <property type="match status" value="1"/>
</dbReference>
<keyword evidence="8" id="KW-1185">Reference proteome</keyword>
<comment type="caution">
    <text evidence="7">The sequence shown here is derived from an EMBL/GenBank/DDBJ whole genome shotgun (WGS) entry which is preliminary data.</text>
</comment>
<sequence length="245" mass="25015">MSAAPVAAGARITTARALPLLRLDPRTKVLLVLATSLVVMAPDGASFIPAALVLGVLLALSEGAWVRAVALPVGAAGIAAVAYLLPAAVPHPAVGVVTTMAAYTVRFVAVGGVALHLVSTTSPTELTAALRAARFPRAVTVSAAVMLRFLPTITAEARAVYDAMRLRGIGGWGGMLRHPVLSIERFTVPLIASSLRAAEDLSAAALLRGLGSVTRPTTMRPPRFGPADLAAALVAVVLGAATVLW</sequence>
<feature type="transmembrane region" description="Helical" evidence="6">
    <location>
        <begin position="224"/>
        <end position="244"/>
    </location>
</feature>
<dbReference type="InterPro" id="IPR003339">
    <property type="entry name" value="ABC/ECF_trnsptr_transmembrane"/>
</dbReference>
<dbReference type="GO" id="GO:0005886">
    <property type="term" value="C:plasma membrane"/>
    <property type="evidence" value="ECO:0007669"/>
    <property type="project" value="UniProtKB-ARBA"/>
</dbReference>
<protein>
    <submittedName>
        <fullName evidence="7">Cobalt transporter</fullName>
    </submittedName>
</protein>
<proteinExistence type="predicted"/>
<dbReference type="InterPro" id="IPR051611">
    <property type="entry name" value="ECF_transporter_component"/>
</dbReference>
<dbReference type="EMBL" id="BDCX01000010">
    <property type="protein sequence ID" value="GAT68725.1"/>
    <property type="molecule type" value="Genomic_DNA"/>
</dbReference>
<feature type="transmembrane region" description="Helical" evidence="6">
    <location>
        <begin position="29"/>
        <end position="58"/>
    </location>
</feature>
<evidence type="ECO:0000256" key="6">
    <source>
        <dbReference type="SAM" id="Phobius"/>
    </source>
</evidence>
<keyword evidence="4 6" id="KW-1133">Transmembrane helix</keyword>
<evidence type="ECO:0000256" key="5">
    <source>
        <dbReference type="ARBA" id="ARBA00023136"/>
    </source>
</evidence>
<reference evidence="7 8" key="1">
    <citation type="journal article" date="2016" name="Genome Announc.">
        <title>Draft Genome Sequence of Planomonospora sphaerica JCM9374, a Rare Actinomycete.</title>
        <authorList>
            <person name="Dohra H."/>
            <person name="Suzuki T."/>
            <person name="Inoue Y."/>
            <person name="Kodani S."/>
        </authorList>
    </citation>
    <scope>NUCLEOTIDE SEQUENCE [LARGE SCALE GENOMIC DNA]</scope>
    <source>
        <strain evidence="7 8">JCM 9374</strain>
    </source>
</reference>
<dbReference type="RefSeq" id="WP_197287113.1">
    <property type="nucleotide sequence ID" value="NZ_BDCX01000010.1"/>
</dbReference>
<keyword evidence="3 6" id="KW-0812">Transmembrane</keyword>
<dbReference type="PANTHER" id="PTHR34857">
    <property type="entry name" value="SLL0384 PROTEIN"/>
    <property type="match status" value="1"/>
</dbReference>
<evidence type="ECO:0000256" key="4">
    <source>
        <dbReference type="ARBA" id="ARBA00022989"/>
    </source>
</evidence>
<reference evidence="8" key="2">
    <citation type="submission" date="2016-04" db="EMBL/GenBank/DDBJ databases">
        <title>Planomonospora sphaerica JCM9374 whole genome shotgun sequence.</title>
        <authorList>
            <person name="Suzuki T."/>
            <person name="Dohra H."/>
            <person name="Kodani S."/>
        </authorList>
    </citation>
    <scope>NUCLEOTIDE SEQUENCE [LARGE SCALE GENOMIC DNA]</scope>
    <source>
        <strain evidence="8">JCM 9374</strain>
    </source>
</reference>
<dbReference type="STRING" id="161355.PS9374_04390"/>
<feature type="transmembrane region" description="Helical" evidence="6">
    <location>
        <begin position="64"/>
        <end position="86"/>
    </location>
</feature>
<evidence type="ECO:0000313" key="8">
    <source>
        <dbReference type="Proteomes" id="UP000077701"/>
    </source>
</evidence>
<gene>
    <name evidence="7" type="ORF">PS9374_04390</name>
</gene>
<dbReference type="AlphaFoldDB" id="A0A161LMU0"/>
<keyword evidence="2" id="KW-1003">Cell membrane</keyword>
<name>A0A161LMU0_9ACTN</name>
<dbReference type="CDD" id="cd16914">
    <property type="entry name" value="EcfT"/>
    <property type="match status" value="1"/>
</dbReference>
<keyword evidence="5 6" id="KW-0472">Membrane</keyword>
<dbReference type="PANTHER" id="PTHR34857:SF2">
    <property type="entry name" value="SLL0384 PROTEIN"/>
    <property type="match status" value="1"/>
</dbReference>
<comment type="subcellular location">
    <subcellularLocation>
        <location evidence="1">Membrane</location>
        <topology evidence="1">Multi-pass membrane protein</topology>
    </subcellularLocation>
</comment>
<evidence type="ECO:0000256" key="2">
    <source>
        <dbReference type="ARBA" id="ARBA00022475"/>
    </source>
</evidence>
<feature type="transmembrane region" description="Helical" evidence="6">
    <location>
        <begin position="93"/>
        <end position="118"/>
    </location>
</feature>
<dbReference type="Proteomes" id="UP000077701">
    <property type="component" value="Unassembled WGS sequence"/>
</dbReference>
<organism evidence="7 8">
    <name type="scientific">Planomonospora sphaerica</name>
    <dbReference type="NCBI Taxonomy" id="161355"/>
    <lineage>
        <taxon>Bacteria</taxon>
        <taxon>Bacillati</taxon>
        <taxon>Actinomycetota</taxon>
        <taxon>Actinomycetes</taxon>
        <taxon>Streptosporangiales</taxon>
        <taxon>Streptosporangiaceae</taxon>
        <taxon>Planomonospora</taxon>
    </lineage>
</organism>
<evidence type="ECO:0000256" key="3">
    <source>
        <dbReference type="ARBA" id="ARBA00022692"/>
    </source>
</evidence>
<evidence type="ECO:0000313" key="7">
    <source>
        <dbReference type="EMBL" id="GAT68725.1"/>
    </source>
</evidence>
<accession>A0A161LMU0</accession>
<evidence type="ECO:0000256" key="1">
    <source>
        <dbReference type="ARBA" id="ARBA00004141"/>
    </source>
</evidence>